<dbReference type="PROSITE" id="PS00624">
    <property type="entry name" value="GMC_OXRED_2"/>
    <property type="match status" value="1"/>
</dbReference>
<keyword evidence="3" id="KW-0285">Flavoprotein</keyword>
<feature type="domain" description="Glucose-methanol-choline oxidoreductase N-terminal" evidence="10">
    <location>
        <begin position="275"/>
        <end position="289"/>
    </location>
</feature>
<evidence type="ECO:0000313" key="12">
    <source>
        <dbReference type="Proteomes" id="UP000559256"/>
    </source>
</evidence>
<dbReference type="SUPFAM" id="SSF54373">
    <property type="entry name" value="FAD-linked reductases, C-terminal domain"/>
    <property type="match status" value="1"/>
</dbReference>
<evidence type="ECO:0000256" key="1">
    <source>
        <dbReference type="ARBA" id="ARBA00001974"/>
    </source>
</evidence>
<evidence type="ECO:0000256" key="6">
    <source>
        <dbReference type="ARBA" id="ARBA00023002"/>
    </source>
</evidence>
<keyword evidence="5 9" id="KW-0274">FAD</keyword>
<keyword evidence="12" id="KW-1185">Reference proteome</keyword>
<dbReference type="PIRSF" id="PIRSF000137">
    <property type="entry name" value="Alcohol_oxidase"/>
    <property type="match status" value="1"/>
</dbReference>
<dbReference type="InterPro" id="IPR007867">
    <property type="entry name" value="GMC_OxRtase_C"/>
</dbReference>
<evidence type="ECO:0000256" key="2">
    <source>
        <dbReference type="ARBA" id="ARBA00010790"/>
    </source>
</evidence>
<dbReference type="PANTHER" id="PTHR11552">
    <property type="entry name" value="GLUCOSE-METHANOL-CHOLINE GMC OXIDOREDUCTASE"/>
    <property type="match status" value="1"/>
</dbReference>
<proteinExistence type="inferred from homology"/>
<evidence type="ECO:0000259" key="10">
    <source>
        <dbReference type="PROSITE" id="PS00624"/>
    </source>
</evidence>
<evidence type="ECO:0000313" key="11">
    <source>
        <dbReference type="EMBL" id="KAF5318981.1"/>
    </source>
</evidence>
<evidence type="ECO:0000256" key="5">
    <source>
        <dbReference type="ARBA" id="ARBA00022827"/>
    </source>
</evidence>
<dbReference type="Pfam" id="PF05199">
    <property type="entry name" value="GMC_oxred_C"/>
    <property type="match status" value="1"/>
</dbReference>
<dbReference type="EMBL" id="JAACJM010000438">
    <property type="protein sequence ID" value="KAF5318981.1"/>
    <property type="molecule type" value="Genomic_DNA"/>
</dbReference>
<keyword evidence="4" id="KW-0732">Signal</keyword>
<dbReference type="Pfam" id="PF00732">
    <property type="entry name" value="GMC_oxred_N"/>
    <property type="match status" value="1"/>
</dbReference>
<feature type="active site" description="Proton acceptor" evidence="8">
    <location>
        <position position="524"/>
    </location>
</feature>
<feature type="active site" description="Proton acceptor" evidence="8">
    <location>
        <position position="567"/>
    </location>
</feature>
<dbReference type="AlphaFoldDB" id="A0A8H5B965"/>
<protein>
    <recommendedName>
        <fullName evidence="10">Glucose-methanol-choline oxidoreductase N-terminal domain-containing protein</fullName>
    </recommendedName>
</protein>
<dbReference type="GO" id="GO:0016614">
    <property type="term" value="F:oxidoreductase activity, acting on CH-OH group of donors"/>
    <property type="evidence" value="ECO:0007669"/>
    <property type="project" value="InterPro"/>
</dbReference>
<keyword evidence="7" id="KW-0325">Glycoprotein</keyword>
<dbReference type="PANTHER" id="PTHR11552:SF201">
    <property type="entry name" value="GLUCOSE-METHANOL-CHOLINE OXIDOREDUCTASE N-TERMINAL DOMAIN-CONTAINING PROTEIN"/>
    <property type="match status" value="1"/>
</dbReference>
<evidence type="ECO:0000256" key="4">
    <source>
        <dbReference type="ARBA" id="ARBA00022729"/>
    </source>
</evidence>
<reference evidence="11 12" key="1">
    <citation type="journal article" date="2020" name="ISME J.">
        <title>Uncovering the hidden diversity of litter-decomposition mechanisms in mushroom-forming fungi.</title>
        <authorList>
            <person name="Floudas D."/>
            <person name="Bentzer J."/>
            <person name="Ahren D."/>
            <person name="Johansson T."/>
            <person name="Persson P."/>
            <person name="Tunlid A."/>
        </authorList>
    </citation>
    <scope>NUCLEOTIDE SEQUENCE [LARGE SCALE GENOMIC DNA]</scope>
    <source>
        <strain evidence="11 12">CBS 291.85</strain>
    </source>
</reference>
<sequence length="635" mass="69943">MSSANYIVVGGGLSGLVVASRLTEDPKVTVTVLEAGRETFHTENIDVPANLVANWTNPNYDWTFMTAPQKHADNRPLYQPRGKSLGGSTLLAVGELTRAGSTEYDAFEKLGNQGWNWDGFLKYMKKARLPSESFHYSPEDAARYGMKFETSAHGNNGPLQKTFPQYLDVFVEPSIQAFNGIGIPVNPDPNAGENVGVFVAAQAIDQNATRSSTAAAYYEPIKSRPNLQIISHARVTRLLTDSQSGSEVLIKGVEYLQDDALKTLNASKEVIMCAGSFQTPQVLELSGIGNRAILEKLGIPVVLELPGVGENLQDHLALTCTYKTKEKMQTFDVVMNDPDLLKEQKRIYTQEHRGMLGAVPSLFSFMPFNLFDKDGGLATAASKHTIDSSCLAAHKTLEMQKSWVHSEKIPFMDISVFDRFMPGGVFEQGISYITFTCMTLHTFSRGSVHVGSADPVASPVIDLQVLDNDVDMGILVKVVKLARKLAQTEPLKSLIDGENFPGPAVQTDEQIKAFVRQAVGTTYHPIATVGMLPKEDGGCVDNNLKVYGTRNLRVVDASVIPLHISAHLQSTLYAIAEKARYQPHENCGDTKYVFRLPISSRLDCEVLQVQTRFPLDFDFFVVFRSEAPRAILVYH</sequence>
<keyword evidence="6" id="KW-0560">Oxidoreductase</keyword>
<dbReference type="Gene3D" id="3.30.560.10">
    <property type="entry name" value="Glucose Oxidase, domain 3"/>
    <property type="match status" value="1"/>
</dbReference>
<evidence type="ECO:0000256" key="7">
    <source>
        <dbReference type="ARBA" id="ARBA00023180"/>
    </source>
</evidence>
<comment type="similarity">
    <text evidence="2">Belongs to the GMC oxidoreductase family.</text>
</comment>
<dbReference type="InterPro" id="IPR000172">
    <property type="entry name" value="GMC_OxRdtase_N"/>
</dbReference>
<organism evidence="11 12">
    <name type="scientific">Tetrapyrgos nigripes</name>
    <dbReference type="NCBI Taxonomy" id="182062"/>
    <lineage>
        <taxon>Eukaryota</taxon>
        <taxon>Fungi</taxon>
        <taxon>Dikarya</taxon>
        <taxon>Basidiomycota</taxon>
        <taxon>Agaricomycotina</taxon>
        <taxon>Agaricomycetes</taxon>
        <taxon>Agaricomycetidae</taxon>
        <taxon>Agaricales</taxon>
        <taxon>Marasmiineae</taxon>
        <taxon>Marasmiaceae</taxon>
        <taxon>Tetrapyrgos</taxon>
    </lineage>
</organism>
<dbReference type="Gene3D" id="3.50.50.60">
    <property type="entry name" value="FAD/NAD(P)-binding domain"/>
    <property type="match status" value="1"/>
</dbReference>
<dbReference type="InterPro" id="IPR036188">
    <property type="entry name" value="FAD/NAD-bd_sf"/>
</dbReference>
<dbReference type="Proteomes" id="UP000559256">
    <property type="component" value="Unassembled WGS sequence"/>
</dbReference>
<comment type="caution">
    <text evidence="11">The sequence shown here is derived from an EMBL/GenBank/DDBJ whole genome shotgun (WGS) entry which is preliminary data.</text>
</comment>
<feature type="binding site" evidence="9">
    <location>
        <position position="235"/>
    </location>
    <ligand>
        <name>FAD</name>
        <dbReference type="ChEBI" id="CHEBI:57692"/>
    </ligand>
</feature>
<accession>A0A8H5B965</accession>
<name>A0A8H5B965_9AGAR</name>
<dbReference type="GO" id="GO:0050660">
    <property type="term" value="F:flavin adenine dinucleotide binding"/>
    <property type="evidence" value="ECO:0007669"/>
    <property type="project" value="InterPro"/>
</dbReference>
<comment type="cofactor">
    <cofactor evidence="1 9">
        <name>FAD</name>
        <dbReference type="ChEBI" id="CHEBI:57692"/>
    </cofactor>
</comment>
<dbReference type="SUPFAM" id="SSF51905">
    <property type="entry name" value="FAD/NAD(P)-binding domain"/>
    <property type="match status" value="1"/>
</dbReference>
<dbReference type="InterPro" id="IPR012132">
    <property type="entry name" value="GMC_OxRdtase"/>
</dbReference>
<dbReference type="OrthoDB" id="269227at2759"/>
<evidence type="ECO:0000256" key="3">
    <source>
        <dbReference type="ARBA" id="ARBA00022630"/>
    </source>
</evidence>
<evidence type="ECO:0000256" key="9">
    <source>
        <dbReference type="PIRSR" id="PIRSR000137-2"/>
    </source>
</evidence>
<evidence type="ECO:0000256" key="8">
    <source>
        <dbReference type="PIRSR" id="PIRSR000137-1"/>
    </source>
</evidence>
<gene>
    <name evidence="11" type="ORF">D9758_018529</name>
</gene>